<keyword evidence="1" id="KW-0812">Transmembrane</keyword>
<dbReference type="VEuPathDB" id="FungiDB:SeMB42_g01591"/>
<name>A0A507D149_9FUNG</name>
<evidence type="ECO:0000313" key="2">
    <source>
        <dbReference type="EMBL" id="TPX45146.1"/>
    </source>
</evidence>
<keyword evidence="4" id="KW-1185">Reference proteome</keyword>
<keyword evidence="1" id="KW-0472">Membrane</keyword>
<keyword evidence="1" id="KW-1133">Transmembrane helix</keyword>
<dbReference type="OrthoDB" id="262547at2759"/>
<gene>
    <name evidence="2" type="ORF">SeLEV6574_g04057</name>
    <name evidence="3" type="ORF">SeMB42_g01591</name>
</gene>
<sequence length="559" mass="63190">MTFISTIKRVSIRRTACFAIPLAIIMVVSFVVNSDVTRQSTETVPVTPNPSEDLFVISDRERYDIWSTVWHRLTFGQDKHNEYLHSDYKFNDDIQILEQIEHITDISLPKNSEETTKKSNQHIIGPDLLASLALLPLPIKPSPERCMNTFALPRQLDRYLPLVSCKPRIYVALDVKNISDRLSAVLGQLIRLSRLLTADGLLSEEIRSKTNSFVSPLNPSRVTECNATNPASTWLTRAFQKLFVPQLPLSIPPEPVFDNVFISLYESDSDDGTARLAQTWTTALSLLGIPHKIVTNGVKRNHVPHRIEFLAEVRNRVLDPLQELWATGERFDRVVFLNDVIFCAEDIVELVYQSMMQNASIACGLDYDIANKIGEPGFYDTWVARDINGLEFKKHPWDFFVPDMESAAKLATGLPFQVQCCYNGAAVYATEPLATQKAAFRRSKKGTECSASECSLMCNDLAALGYVRAMVVPRVRFAYDHLTYGAVWDRTVSRWNSDQQNASWSEFVDFESERIRKWRHGPKEVVCAGLERTSSNSPDQGKVLQPLAYPNVSVYDTQG</sequence>
<feature type="transmembrane region" description="Helical" evidence="1">
    <location>
        <begin position="12"/>
        <end position="32"/>
    </location>
</feature>
<evidence type="ECO:0000313" key="4">
    <source>
        <dbReference type="Proteomes" id="UP000317494"/>
    </source>
</evidence>
<protein>
    <submittedName>
        <fullName evidence="2">Uncharacterized protein</fullName>
    </submittedName>
</protein>
<dbReference type="EMBL" id="QEAM01000153">
    <property type="protein sequence ID" value="TPX45146.1"/>
    <property type="molecule type" value="Genomic_DNA"/>
</dbReference>
<accession>A0A507D149</accession>
<organism evidence="2 5">
    <name type="scientific">Synchytrium endobioticum</name>
    <dbReference type="NCBI Taxonomy" id="286115"/>
    <lineage>
        <taxon>Eukaryota</taxon>
        <taxon>Fungi</taxon>
        <taxon>Fungi incertae sedis</taxon>
        <taxon>Chytridiomycota</taxon>
        <taxon>Chytridiomycota incertae sedis</taxon>
        <taxon>Chytridiomycetes</taxon>
        <taxon>Synchytriales</taxon>
        <taxon>Synchytriaceae</taxon>
        <taxon>Synchytrium</taxon>
    </lineage>
</organism>
<dbReference type="Proteomes" id="UP000317494">
    <property type="component" value="Unassembled WGS sequence"/>
</dbReference>
<dbReference type="AlphaFoldDB" id="A0A507D149"/>
<dbReference type="Proteomes" id="UP000320475">
    <property type="component" value="Unassembled WGS sequence"/>
</dbReference>
<dbReference type="Pfam" id="PF11735">
    <property type="entry name" value="CAP59_mtransfer"/>
    <property type="match status" value="1"/>
</dbReference>
<reference evidence="4 5" key="1">
    <citation type="journal article" date="2019" name="Sci. Rep.">
        <title>Comparative genomics of chytrid fungi reveal insights into the obligate biotrophic and pathogenic lifestyle of Synchytrium endobioticum.</title>
        <authorList>
            <person name="van de Vossenberg B.T.L.H."/>
            <person name="Warris S."/>
            <person name="Nguyen H.D.T."/>
            <person name="van Gent-Pelzer M.P.E."/>
            <person name="Joly D.L."/>
            <person name="van de Geest H.C."/>
            <person name="Bonants P.J.M."/>
            <person name="Smith D.S."/>
            <person name="Levesque C.A."/>
            <person name="van der Lee T.A.J."/>
        </authorList>
    </citation>
    <scope>NUCLEOTIDE SEQUENCE [LARGE SCALE GENOMIC DNA]</scope>
    <source>
        <strain evidence="2 5">LEV6574</strain>
        <strain evidence="3 4">MB42</strain>
    </source>
</reference>
<evidence type="ECO:0000256" key="1">
    <source>
        <dbReference type="SAM" id="Phobius"/>
    </source>
</evidence>
<dbReference type="InterPro" id="IPR021047">
    <property type="entry name" value="Mannosyltransferase_CMT1"/>
</dbReference>
<evidence type="ECO:0000313" key="5">
    <source>
        <dbReference type="Proteomes" id="UP000320475"/>
    </source>
</evidence>
<proteinExistence type="predicted"/>
<comment type="caution">
    <text evidence="2">The sequence shown here is derived from an EMBL/GenBank/DDBJ whole genome shotgun (WGS) entry which is preliminary data.</text>
</comment>
<dbReference type="PANTHER" id="PTHR34144">
    <property type="entry name" value="CHROMOSOME 8, WHOLE GENOME SHOTGUN SEQUENCE"/>
    <property type="match status" value="1"/>
</dbReference>
<dbReference type="PANTHER" id="PTHR34144:SF7">
    <property type="entry name" value="EXPORT PROTEIN (CAP59), PUTATIVE (AFU_ORTHOLOGUE AFUA_7G05020)-RELATED"/>
    <property type="match status" value="1"/>
</dbReference>
<evidence type="ECO:0000313" key="3">
    <source>
        <dbReference type="EMBL" id="TPX52183.1"/>
    </source>
</evidence>
<dbReference type="EMBL" id="QEAN01000042">
    <property type="protein sequence ID" value="TPX52183.1"/>
    <property type="molecule type" value="Genomic_DNA"/>
</dbReference>